<evidence type="ECO:0000256" key="7">
    <source>
        <dbReference type="ARBA" id="ARBA00022692"/>
    </source>
</evidence>
<dbReference type="InterPro" id="IPR036412">
    <property type="entry name" value="HAD-like_sf"/>
</dbReference>
<keyword evidence="11" id="KW-0187">Copper transport</keyword>
<dbReference type="PRINTS" id="PR00119">
    <property type="entry name" value="CATATPASE"/>
</dbReference>
<proteinExistence type="inferred from homology"/>
<dbReference type="InterPro" id="IPR023298">
    <property type="entry name" value="ATPase_P-typ_TM_dom_sf"/>
</dbReference>
<feature type="transmembrane region" description="Helical" evidence="22">
    <location>
        <begin position="491"/>
        <end position="515"/>
    </location>
</feature>
<evidence type="ECO:0000256" key="3">
    <source>
        <dbReference type="ARBA" id="ARBA00012517"/>
    </source>
</evidence>
<evidence type="ECO:0000256" key="15">
    <source>
        <dbReference type="ARBA" id="ARBA00022989"/>
    </source>
</evidence>
<dbReference type="PROSITE" id="PS00154">
    <property type="entry name" value="ATPASE_E1_E2"/>
    <property type="match status" value="1"/>
</dbReference>
<evidence type="ECO:0000256" key="12">
    <source>
        <dbReference type="ARBA" id="ARBA00022840"/>
    </source>
</evidence>
<dbReference type="CDD" id="cd02094">
    <property type="entry name" value="P-type_ATPase_Cu-like"/>
    <property type="match status" value="1"/>
</dbReference>
<feature type="transmembrane region" description="Helical" evidence="22">
    <location>
        <begin position="271"/>
        <end position="290"/>
    </location>
</feature>
<comment type="similarity">
    <text evidence="2 22">Belongs to the cation transport ATPase (P-type) (TC 3.A.3) family. Type IB subfamily.</text>
</comment>
<dbReference type="SUPFAM" id="SSF81653">
    <property type="entry name" value="Calcium ATPase, transduction domain A"/>
    <property type="match status" value="1"/>
</dbReference>
<dbReference type="Gene3D" id="3.40.1110.10">
    <property type="entry name" value="Calcium-transporting ATPase, cytoplasmic domain N"/>
    <property type="match status" value="1"/>
</dbReference>
<dbReference type="SUPFAM" id="SSF55008">
    <property type="entry name" value="HMA, heavy metal-associated domain"/>
    <property type="match status" value="2"/>
</dbReference>
<keyword evidence="7 22" id="KW-0812">Transmembrane</keyword>
<keyword evidence="13" id="KW-0460">Magnesium</keyword>
<keyword evidence="9" id="KW-0677">Repeat</keyword>
<dbReference type="GO" id="GO:0005524">
    <property type="term" value="F:ATP binding"/>
    <property type="evidence" value="ECO:0007669"/>
    <property type="project" value="UniProtKB-UniRule"/>
</dbReference>
<dbReference type="SUPFAM" id="SSF56784">
    <property type="entry name" value="HAD-like"/>
    <property type="match status" value="1"/>
</dbReference>
<dbReference type="RefSeq" id="WP_307720635.1">
    <property type="nucleotide sequence ID" value="NZ_BIFQ01000001.1"/>
</dbReference>
<evidence type="ECO:0000256" key="19">
    <source>
        <dbReference type="ARBA" id="ARBA00029719"/>
    </source>
</evidence>
<dbReference type="InterPro" id="IPR044492">
    <property type="entry name" value="P_typ_ATPase_HD_dom"/>
</dbReference>
<keyword evidence="10 22" id="KW-0547">Nucleotide-binding</keyword>
<dbReference type="Pfam" id="PF00122">
    <property type="entry name" value="E1-E2_ATPase"/>
    <property type="match status" value="1"/>
</dbReference>
<dbReference type="SUPFAM" id="SSF81665">
    <property type="entry name" value="Calcium ATPase, transmembrane domain M"/>
    <property type="match status" value="1"/>
</dbReference>
<dbReference type="InterPro" id="IPR018303">
    <property type="entry name" value="ATPase_P-typ_P_site"/>
</dbReference>
<dbReference type="PRINTS" id="PR00942">
    <property type="entry name" value="CUATPASEI"/>
</dbReference>
<evidence type="ECO:0000256" key="22">
    <source>
        <dbReference type="RuleBase" id="RU362081"/>
    </source>
</evidence>
<dbReference type="GO" id="GO:0043682">
    <property type="term" value="F:P-type divalent copper transporter activity"/>
    <property type="evidence" value="ECO:0007669"/>
    <property type="project" value="TreeGrafter"/>
</dbReference>
<keyword evidence="18 22" id="KW-0472">Membrane</keyword>
<dbReference type="InterPro" id="IPR006121">
    <property type="entry name" value="HMA_dom"/>
</dbReference>
<dbReference type="InterPro" id="IPR017969">
    <property type="entry name" value="Heavy-metal-associated_CS"/>
</dbReference>
<evidence type="ECO:0000256" key="11">
    <source>
        <dbReference type="ARBA" id="ARBA00022796"/>
    </source>
</evidence>
<keyword evidence="17" id="KW-0406">Ion transport</keyword>
<dbReference type="FunFam" id="2.70.150.10:FF:000020">
    <property type="entry name" value="Copper-exporting P-type ATPase A"/>
    <property type="match status" value="1"/>
</dbReference>
<keyword evidence="8 22" id="KW-0479">Metal-binding</keyword>
<keyword evidence="25" id="KW-1185">Reference proteome</keyword>
<feature type="transmembrane region" description="Helical" evidence="22">
    <location>
        <begin position="841"/>
        <end position="859"/>
    </location>
</feature>
<dbReference type="PANTHER" id="PTHR43520">
    <property type="entry name" value="ATP7, ISOFORM B"/>
    <property type="match status" value="1"/>
</dbReference>
<dbReference type="InterPro" id="IPR023299">
    <property type="entry name" value="ATPase_P-typ_cyto_dom_N"/>
</dbReference>
<dbReference type="NCBIfam" id="TIGR00003">
    <property type="entry name" value="copper ion binding protein"/>
    <property type="match status" value="1"/>
</dbReference>
<dbReference type="EC" id="7.2.2.8" evidence="3"/>
<protein>
    <recommendedName>
        <fullName evidence="4">Copper-exporting P-type ATPase</fullName>
        <ecNumber evidence="3">7.2.2.8</ecNumber>
    </recommendedName>
    <alternativeName>
        <fullName evidence="19">Copper-exporting P-type ATPase A</fullName>
    </alternativeName>
    <alternativeName>
        <fullName evidence="20">Cu(+)-exporting ATPase</fullName>
    </alternativeName>
</protein>
<evidence type="ECO:0000256" key="17">
    <source>
        <dbReference type="ARBA" id="ARBA00023065"/>
    </source>
</evidence>
<dbReference type="Gene3D" id="3.40.50.1000">
    <property type="entry name" value="HAD superfamily/HAD-like"/>
    <property type="match status" value="1"/>
</dbReference>
<feature type="domain" description="HMA" evidence="23">
    <location>
        <begin position="98"/>
        <end position="164"/>
    </location>
</feature>
<dbReference type="InterPro" id="IPR008250">
    <property type="entry name" value="ATPase_P-typ_transduc_dom_A_sf"/>
</dbReference>
<keyword evidence="14" id="KW-1278">Translocase</keyword>
<feature type="transmembrane region" description="Helical" evidence="22">
    <location>
        <begin position="296"/>
        <end position="315"/>
    </location>
</feature>
<evidence type="ECO:0000256" key="18">
    <source>
        <dbReference type="ARBA" id="ARBA00023136"/>
    </source>
</evidence>
<evidence type="ECO:0000256" key="5">
    <source>
        <dbReference type="ARBA" id="ARBA00022448"/>
    </source>
</evidence>
<evidence type="ECO:0000256" key="14">
    <source>
        <dbReference type="ARBA" id="ARBA00022967"/>
    </source>
</evidence>
<dbReference type="SFLD" id="SFLDG00002">
    <property type="entry name" value="C1.7:_P-type_atpase_like"/>
    <property type="match status" value="1"/>
</dbReference>
<feature type="transmembrane region" description="Helical" evidence="22">
    <location>
        <begin position="209"/>
        <end position="228"/>
    </location>
</feature>
<organism evidence="24 25">
    <name type="scientific">Dictyobacter aurantiacus</name>
    <dbReference type="NCBI Taxonomy" id="1936993"/>
    <lineage>
        <taxon>Bacteria</taxon>
        <taxon>Bacillati</taxon>
        <taxon>Chloroflexota</taxon>
        <taxon>Ktedonobacteria</taxon>
        <taxon>Ktedonobacterales</taxon>
        <taxon>Dictyobacteraceae</taxon>
        <taxon>Dictyobacter</taxon>
    </lineage>
</organism>
<evidence type="ECO:0000256" key="21">
    <source>
        <dbReference type="ARBA" id="ARBA00049289"/>
    </source>
</evidence>
<feature type="transmembrane region" description="Helical" evidence="22">
    <location>
        <begin position="234"/>
        <end position="251"/>
    </location>
</feature>
<evidence type="ECO:0000256" key="13">
    <source>
        <dbReference type="ARBA" id="ARBA00022842"/>
    </source>
</evidence>
<comment type="caution">
    <text evidence="24">The sequence shown here is derived from an EMBL/GenBank/DDBJ whole genome shotgun (WGS) entry which is preliminary data.</text>
</comment>
<evidence type="ECO:0000313" key="24">
    <source>
        <dbReference type="EMBL" id="GCE03417.1"/>
    </source>
</evidence>
<dbReference type="NCBIfam" id="TIGR01494">
    <property type="entry name" value="ATPase_P-type"/>
    <property type="match status" value="1"/>
</dbReference>
<sequence length="870" mass="92354">MTIDVHQEKESERVMSQAAFAIEGMTCASCSMRVEKGLKKVPGVIDAQVNLAAEKATVTYDPGLTGVEPMVQKVEAVGYKAIPLTAPATSPSASEHEIQTTLALEGMTCASCAMRIEKGLKKVAGVMDAQVNLATERGVVTYDPTQTNLDALVQKVEAIGYKAEPLERTPDTHGVSTPVEQLEITNSPVDQEDERAHKKQAELRRKRNLLILGIVLSLPVVILSMFFMDRFAGENLLLLILTTPVWALVGWEFHRGALKTLRHGSANMDTLVSLGSTASYFLSVVATFFPQLVGGMTFYDTTALIITLIFLGKYLEARAKGQTNDAIKKLIGLQARTAHVLRDGHEMDLPIEQVQAGWTLLVRPGEKIPVDGEVISGHSSVDESMITGESLPVEKGVGDALVGATVNQQGLLQMRATKVGADTVLAHIIRMVEQAQGSKAPIQRLADTISSIFVPIVLAIAALTFIVWAIVGHTIGIPMAGMSMMDTRSSNAWITAIVAAVAVLVVACPCALGLATPTAIMVGTGKGAEQGILIKGGESLERIQAVRAVLLDKTGTITKGKPELTDLLPLSDLSEQEVLRLAALAEQGSEHPLAAAIVEGAKNRGLALSHYPEHITALAGRGLHATVEGHTLLIGTRSLLGEQGIETSGAEEYLTRLEAQGKTAMLIAVDGTLAGIIAVADTIKVGSQEAVARLHAQGRQVWMITGDNRRTALAIAESVGIPSEHVLAEVLPGDKANQVKRLQEQGMLVAFAGDGINDAPALVQADAGIAMGTGTDVAMEASDITLVKGNLKSIATALALSQATLRTIKQNLFWAFAYNVILIPTAILSPLIPFLKEQAPIFAAAAMALSSVTVISNSLRLRRFGRSREV</sequence>
<dbReference type="GO" id="GO:0016887">
    <property type="term" value="F:ATP hydrolysis activity"/>
    <property type="evidence" value="ECO:0007669"/>
    <property type="project" value="InterPro"/>
</dbReference>
<dbReference type="GO" id="GO:0055070">
    <property type="term" value="P:copper ion homeostasis"/>
    <property type="evidence" value="ECO:0007669"/>
    <property type="project" value="TreeGrafter"/>
</dbReference>
<dbReference type="GO" id="GO:0005886">
    <property type="term" value="C:plasma membrane"/>
    <property type="evidence" value="ECO:0007669"/>
    <property type="project" value="UniProtKB-SubCell"/>
</dbReference>
<name>A0A401Z973_9CHLR</name>
<evidence type="ECO:0000256" key="9">
    <source>
        <dbReference type="ARBA" id="ARBA00022737"/>
    </source>
</evidence>
<feature type="transmembrane region" description="Helical" evidence="22">
    <location>
        <begin position="452"/>
        <end position="471"/>
    </location>
</feature>
<dbReference type="Gene3D" id="2.70.150.10">
    <property type="entry name" value="Calcium-transporting ATPase, cytoplasmic transduction domain A"/>
    <property type="match status" value="1"/>
</dbReference>
<dbReference type="InterPro" id="IPR023214">
    <property type="entry name" value="HAD_sf"/>
</dbReference>
<dbReference type="FunFam" id="3.30.70.100:FF:000005">
    <property type="entry name" value="Copper-exporting P-type ATPase A"/>
    <property type="match status" value="2"/>
</dbReference>
<dbReference type="PROSITE" id="PS50846">
    <property type="entry name" value="HMA_2"/>
    <property type="match status" value="2"/>
</dbReference>
<dbReference type="InterPro" id="IPR059000">
    <property type="entry name" value="ATPase_P-type_domA"/>
</dbReference>
<dbReference type="Gene3D" id="3.30.70.100">
    <property type="match status" value="2"/>
</dbReference>
<dbReference type="SFLD" id="SFLDS00003">
    <property type="entry name" value="Haloacid_Dehalogenase"/>
    <property type="match status" value="1"/>
</dbReference>
<dbReference type="Pfam" id="PF00702">
    <property type="entry name" value="Hydrolase"/>
    <property type="match status" value="1"/>
</dbReference>
<keyword evidence="5" id="KW-0813">Transport</keyword>
<dbReference type="PANTHER" id="PTHR43520:SF8">
    <property type="entry name" value="P-TYPE CU(+) TRANSPORTER"/>
    <property type="match status" value="1"/>
</dbReference>
<dbReference type="AlphaFoldDB" id="A0A401Z973"/>
<gene>
    <name evidence="24" type="primary">copA</name>
    <name evidence="24" type="ORF">KDAU_07460</name>
</gene>
<keyword evidence="16" id="KW-0186">Copper</keyword>
<evidence type="ECO:0000259" key="23">
    <source>
        <dbReference type="PROSITE" id="PS50846"/>
    </source>
</evidence>
<dbReference type="InterPro" id="IPR036163">
    <property type="entry name" value="HMA_dom_sf"/>
</dbReference>
<dbReference type="GO" id="GO:0140581">
    <property type="term" value="F:P-type monovalent copper transporter activity"/>
    <property type="evidence" value="ECO:0007669"/>
    <property type="project" value="UniProtKB-EC"/>
</dbReference>
<accession>A0A401Z973</accession>
<comment type="subcellular location">
    <subcellularLocation>
        <location evidence="1">Cell membrane</location>
        <topology evidence="1">Multi-pass membrane protein</topology>
    </subcellularLocation>
</comment>
<feature type="transmembrane region" description="Helical" evidence="22">
    <location>
        <begin position="812"/>
        <end position="835"/>
    </location>
</feature>
<feature type="domain" description="HMA" evidence="23">
    <location>
        <begin position="16"/>
        <end position="82"/>
    </location>
</feature>
<dbReference type="GO" id="GO:0005507">
    <property type="term" value="F:copper ion binding"/>
    <property type="evidence" value="ECO:0007669"/>
    <property type="project" value="InterPro"/>
</dbReference>
<keyword evidence="15 22" id="KW-1133">Transmembrane helix</keyword>
<evidence type="ECO:0000256" key="8">
    <source>
        <dbReference type="ARBA" id="ARBA00022723"/>
    </source>
</evidence>
<dbReference type="InterPro" id="IPR001757">
    <property type="entry name" value="P_typ_ATPase"/>
</dbReference>
<reference evidence="25" key="1">
    <citation type="submission" date="2018-12" db="EMBL/GenBank/DDBJ databases">
        <title>Tengunoibacter tsumagoiensis gen. nov., sp. nov., Dictyobacter kobayashii sp. nov., D. alpinus sp. nov., and D. joshuensis sp. nov. and description of Dictyobacteraceae fam. nov. within the order Ktedonobacterales isolated from Tengu-no-mugimeshi.</title>
        <authorList>
            <person name="Wang C.M."/>
            <person name="Zheng Y."/>
            <person name="Sakai Y."/>
            <person name="Toyoda A."/>
            <person name="Minakuchi Y."/>
            <person name="Abe K."/>
            <person name="Yokota A."/>
            <person name="Yabe S."/>
        </authorList>
    </citation>
    <scope>NUCLEOTIDE SEQUENCE [LARGE SCALE GENOMIC DNA]</scope>
    <source>
        <strain evidence="25">S-27</strain>
    </source>
</reference>
<dbReference type="NCBIfam" id="TIGR01525">
    <property type="entry name" value="ATPase-IB_hvy"/>
    <property type="match status" value="1"/>
</dbReference>
<evidence type="ECO:0000256" key="16">
    <source>
        <dbReference type="ARBA" id="ARBA00023008"/>
    </source>
</evidence>
<dbReference type="InterPro" id="IPR027256">
    <property type="entry name" value="P-typ_ATPase_IB"/>
</dbReference>
<evidence type="ECO:0000256" key="20">
    <source>
        <dbReference type="ARBA" id="ARBA00033239"/>
    </source>
</evidence>
<dbReference type="PRINTS" id="PR00943">
    <property type="entry name" value="CUATPASE"/>
</dbReference>
<dbReference type="SFLD" id="SFLDF00027">
    <property type="entry name" value="p-type_atpase"/>
    <property type="match status" value="1"/>
</dbReference>
<evidence type="ECO:0000256" key="6">
    <source>
        <dbReference type="ARBA" id="ARBA00022475"/>
    </source>
</evidence>
<dbReference type="Pfam" id="PF00403">
    <property type="entry name" value="HMA"/>
    <property type="match status" value="2"/>
</dbReference>
<evidence type="ECO:0000313" key="25">
    <source>
        <dbReference type="Proteomes" id="UP000287224"/>
    </source>
</evidence>
<dbReference type="InterPro" id="IPR006122">
    <property type="entry name" value="HMA_Cu_ion-bd"/>
</dbReference>
<evidence type="ECO:0000256" key="10">
    <source>
        <dbReference type="ARBA" id="ARBA00022741"/>
    </source>
</evidence>
<keyword evidence="12 22" id="KW-0067">ATP-binding</keyword>
<dbReference type="CDD" id="cd00371">
    <property type="entry name" value="HMA"/>
    <property type="match status" value="2"/>
</dbReference>
<dbReference type="Proteomes" id="UP000287224">
    <property type="component" value="Unassembled WGS sequence"/>
</dbReference>
<comment type="catalytic activity">
    <reaction evidence="21">
        <text>Cu(+)(in) + ATP + H2O = Cu(+)(out) + ADP + phosphate + H(+)</text>
        <dbReference type="Rhea" id="RHEA:25792"/>
        <dbReference type="ChEBI" id="CHEBI:15377"/>
        <dbReference type="ChEBI" id="CHEBI:15378"/>
        <dbReference type="ChEBI" id="CHEBI:30616"/>
        <dbReference type="ChEBI" id="CHEBI:43474"/>
        <dbReference type="ChEBI" id="CHEBI:49552"/>
        <dbReference type="ChEBI" id="CHEBI:456216"/>
        <dbReference type="EC" id="7.2.2.8"/>
    </reaction>
</comment>
<evidence type="ECO:0000256" key="4">
    <source>
        <dbReference type="ARBA" id="ARBA00015102"/>
    </source>
</evidence>
<evidence type="ECO:0000256" key="1">
    <source>
        <dbReference type="ARBA" id="ARBA00004651"/>
    </source>
</evidence>
<dbReference type="EMBL" id="BIFQ01000001">
    <property type="protein sequence ID" value="GCE03417.1"/>
    <property type="molecule type" value="Genomic_DNA"/>
</dbReference>
<evidence type="ECO:0000256" key="2">
    <source>
        <dbReference type="ARBA" id="ARBA00006024"/>
    </source>
</evidence>
<keyword evidence="6 22" id="KW-1003">Cell membrane</keyword>
<dbReference type="PROSITE" id="PS01047">
    <property type="entry name" value="HMA_1"/>
    <property type="match status" value="2"/>
</dbReference>